<dbReference type="InterPro" id="IPR023996">
    <property type="entry name" value="TonB-dep_OMP_SusC/RagA"/>
</dbReference>
<keyword evidence="6 7" id="KW-0998">Cell outer membrane</keyword>
<evidence type="ECO:0000256" key="5">
    <source>
        <dbReference type="ARBA" id="ARBA00023136"/>
    </source>
</evidence>
<dbReference type="PROSITE" id="PS52016">
    <property type="entry name" value="TONB_DEPENDENT_REC_3"/>
    <property type="match status" value="1"/>
</dbReference>
<keyword evidence="4 7" id="KW-0812">Transmembrane</keyword>
<feature type="signal peptide" evidence="8">
    <location>
        <begin position="1"/>
        <end position="20"/>
    </location>
</feature>
<keyword evidence="2 7" id="KW-0813">Transport</keyword>
<evidence type="ECO:0000256" key="1">
    <source>
        <dbReference type="ARBA" id="ARBA00004571"/>
    </source>
</evidence>
<dbReference type="NCBIfam" id="TIGR04057">
    <property type="entry name" value="SusC_RagA_signa"/>
    <property type="match status" value="1"/>
</dbReference>
<keyword evidence="3 7" id="KW-1134">Transmembrane beta strand</keyword>
<dbReference type="GO" id="GO:0009279">
    <property type="term" value="C:cell outer membrane"/>
    <property type="evidence" value="ECO:0007669"/>
    <property type="project" value="UniProtKB-SubCell"/>
</dbReference>
<evidence type="ECO:0000313" key="11">
    <source>
        <dbReference type="Proteomes" id="UP000242818"/>
    </source>
</evidence>
<dbReference type="AlphaFoldDB" id="A0A1C4DXL5"/>
<reference evidence="10 11" key="1">
    <citation type="submission" date="2016-08" db="EMBL/GenBank/DDBJ databases">
        <authorList>
            <person name="Seilhamer J.J."/>
        </authorList>
    </citation>
    <scope>NUCLEOTIDE SEQUENCE [LARGE SCALE GENOMIC DNA]</scope>
    <source>
        <strain evidence="10 11">A37T2</strain>
    </source>
</reference>
<keyword evidence="5 7" id="KW-0472">Membrane</keyword>
<sequence>MKRALLLWVLAVCGILHANAQSQTVTGKVTDAVDGSPLPGVTITLKGTSKGAVTSPDGTYQLTAELNSTLVFSFVGYESKEIKLTEGGKLNVALKTDNKKLDEVVVTALGIKRDKRILSYTTQEVKGDVLTQSKETNFLNGLQGHVAGVQITNNTGMAGSGARILIRGASSLTGENQPLFVIDGVPIDNNQNPAGTDDPLEVGGSTPNRGIDIDPNIIESINILRGASATALYGSHAAGGAVIITTKSGSGVKGGKGVRVSIASSLSFDDPILPKFQTKYAQGTGGVFYDGSLAEQTSQSWGPRIDTLKVNGAPVKTYNPRKDFFQTGITTDNSISAAGNTEMSNYLLSFSSLKQNGIVPHTDYLRNSFYASFTTKLTDKFTATVNINYINSSNNRLPEGNNSGYLWGVYNAPVTWDIKPVFDSLGNQRVFRAGLNNPLWSTQNSRLKLGLERFIPNVTLNYTPVKWLTLTERIGADYYQDTRDYHEAIGSITRTQGALYNEQYTYKSINHDFFAQFHKQLASKFDLSVMLGNNIQAISSQDNFQSANGLDVENFYNISNSGSISNSANALLRRRVSVYGQAVLDYNRMLTLTVTGRNDWSSTLPIANRSFFYPSVSGAFIFSELKGLKGSKALTFGKLRAAYTAIGNDAGAYQTSTVFYKASVGDGLGGTITVPFNNKNAFAINNVEGKSDLKSESIKEFEVGLETKWLDNRIGLEIDYYRKKSTNLIFTTPVSASTGFNSSIINAGDIRNNGVEVTLDLTPIRTKDFTWNIHVNWAQNKGEIKELYPGVSEIQTGGFVSPGIYLIQGHSFGSIKGTAFERDAKGRKLVDENGYYIPNPIDTIIGETTPKWIGGLSTDLIYKNFTLSVTMDKRQGGDIMNLDQYYMTTAGVSPVTLNREGTTVLKGVTEDGKENTKPIATNQAYYRGKGAGAFETFVQDGSFFKLRNVTLAYSFGQKVLGHSPIKNATFSLTGRNLYIHAPHFTGSDPELGLYGASSNAQGFYNYVTPSSRSYNATLKLTF</sequence>
<dbReference type="InterPro" id="IPR036942">
    <property type="entry name" value="Beta-barrel_TonB_sf"/>
</dbReference>
<dbReference type="InterPro" id="IPR008969">
    <property type="entry name" value="CarboxyPept-like_regulatory"/>
</dbReference>
<feature type="domain" description="TonB-dependent receptor plug" evidence="9">
    <location>
        <begin position="118"/>
        <end position="241"/>
    </location>
</feature>
<organism evidence="10 11">
    <name type="scientific">Chitinophaga costaii</name>
    <dbReference type="NCBI Taxonomy" id="1335309"/>
    <lineage>
        <taxon>Bacteria</taxon>
        <taxon>Pseudomonadati</taxon>
        <taxon>Bacteroidota</taxon>
        <taxon>Chitinophagia</taxon>
        <taxon>Chitinophagales</taxon>
        <taxon>Chitinophagaceae</taxon>
        <taxon>Chitinophaga</taxon>
    </lineage>
</organism>
<evidence type="ECO:0000256" key="8">
    <source>
        <dbReference type="SAM" id="SignalP"/>
    </source>
</evidence>
<evidence type="ECO:0000256" key="2">
    <source>
        <dbReference type="ARBA" id="ARBA00022448"/>
    </source>
</evidence>
<comment type="similarity">
    <text evidence="7">Belongs to the TonB-dependent receptor family.</text>
</comment>
<feature type="chain" id="PRO_5008690785" evidence="8">
    <location>
        <begin position="21"/>
        <end position="1022"/>
    </location>
</feature>
<keyword evidence="11" id="KW-1185">Reference proteome</keyword>
<name>A0A1C4DXL5_9BACT</name>
<accession>A0A1C4DXL5</accession>
<gene>
    <name evidence="10" type="ORF">GA0116948_106182</name>
</gene>
<dbReference type="EMBL" id="FMAR01000006">
    <property type="protein sequence ID" value="SCC36134.1"/>
    <property type="molecule type" value="Genomic_DNA"/>
</dbReference>
<dbReference type="STRING" id="1335309.GA0116948_106182"/>
<evidence type="ECO:0000256" key="3">
    <source>
        <dbReference type="ARBA" id="ARBA00022452"/>
    </source>
</evidence>
<dbReference type="SUPFAM" id="SSF49464">
    <property type="entry name" value="Carboxypeptidase regulatory domain-like"/>
    <property type="match status" value="1"/>
</dbReference>
<dbReference type="RefSeq" id="WP_089712104.1">
    <property type="nucleotide sequence ID" value="NZ_FMAR01000006.1"/>
</dbReference>
<evidence type="ECO:0000256" key="7">
    <source>
        <dbReference type="PROSITE-ProRule" id="PRU01360"/>
    </source>
</evidence>
<dbReference type="Gene3D" id="2.40.170.20">
    <property type="entry name" value="TonB-dependent receptor, beta-barrel domain"/>
    <property type="match status" value="1"/>
</dbReference>
<evidence type="ECO:0000313" key="10">
    <source>
        <dbReference type="EMBL" id="SCC36134.1"/>
    </source>
</evidence>
<dbReference type="InterPro" id="IPR012910">
    <property type="entry name" value="Plug_dom"/>
</dbReference>
<dbReference type="SUPFAM" id="SSF56935">
    <property type="entry name" value="Porins"/>
    <property type="match status" value="1"/>
</dbReference>
<dbReference type="InterPro" id="IPR039426">
    <property type="entry name" value="TonB-dep_rcpt-like"/>
</dbReference>
<evidence type="ECO:0000259" key="9">
    <source>
        <dbReference type="Pfam" id="PF07715"/>
    </source>
</evidence>
<dbReference type="Pfam" id="PF13715">
    <property type="entry name" value="CarbopepD_reg_2"/>
    <property type="match status" value="1"/>
</dbReference>
<dbReference type="InterPro" id="IPR037066">
    <property type="entry name" value="Plug_dom_sf"/>
</dbReference>
<protein>
    <submittedName>
        <fullName evidence="10">TonB-linked outer membrane protein, SusC/RagA family</fullName>
    </submittedName>
</protein>
<dbReference type="Proteomes" id="UP000242818">
    <property type="component" value="Unassembled WGS sequence"/>
</dbReference>
<dbReference type="NCBIfam" id="TIGR04056">
    <property type="entry name" value="OMP_RagA_SusC"/>
    <property type="match status" value="1"/>
</dbReference>
<keyword evidence="8" id="KW-0732">Signal</keyword>
<evidence type="ECO:0000256" key="6">
    <source>
        <dbReference type="ARBA" id="ARBA00023237"/>
    </source>
</evidence>
<comment type="subcellular location">
    <subcellularLocation>
        <location evidence="1 7">Cell outer membrane</location>
        <topology evidence="1 7">Multi-pass membrane protein</topology>
    </subcellularLocation>
</comment>
<dbReference type="Gene3D" id="2.170.130.10">
    <property type="entry name" value="TonB-dependent receptor, plug domain"/>
    <property type="match status" value="1"/>
</dbReference>
<dbReference type="Pfam" id="PF07715">
    <property type="entry name" value="Plug"/>
    <property type="match status" value="1"/>
</dbReference>
<dbReference type="Gene3D" id="2.60.40.1120">
    <property type="entry name" value="Carboxypeptidase-like, regulatory domain"/>
    <property type="match status" value="1"/>
</dbReference>
<dbReference type="OrthoDB" id="609136at2"/>
<dbReference type="InterPro" id="IPR023997">
    <property type="entry name" value="TonB-dep_OMP_SusC/RagA_CS"/>
</dbReference>
<evidence type="ECO:0000256" key="4">
    <source>
        <dbReference type="ARBA" id="ARBA00022692"/>
    </source>
</evidence>
<proteinExistence type="inferred from homology"/>